<proteinExistence type="predicted"/>
<keyword evidence="4" id="KW-0645">Protease</keyword>
<dbReference type="InterPro" id="IPR058193">
    <property type="entry name" value="VanY/YodJ_core_dom"/>
</dbReference>
<evidence type="ECO:0000313" key="4">
    <source>
        <dbReference type="EMBL" id="SDC60509.1"/>
    </source>
</evidence>
<keyword evidence="2" id="KW-0732">Signal</keyword>
<feature type="domain" description="D-alanyl-D-alanine carboxypeptidase-like core" evidence="3">
    <location>
        <begin position="111"/>
        <end position="234"/>
    </location>
</feature>
<keyword evidence="4" id="KW-0121">Carboxypeptidase</keyword>
<feature type="chain" id="PRO_5039672877" evidence="2">
    <location>
        <begin position="23"/>
        <end position="257"/>
    </location>
</feature>
<dbReference type="EMBL" id="FMYM01000011">
    <property type="protein sequence ID" value="SDC60509.1"/>
    <property type="molecule type" value="Genomic_DNA"/>
</dbReference>
<evidence type="ECO:0000259" key="3">
    <source>
        <dbReference type="Pfam" id="PF02557"/>
    </source>
</evidence>
<dbReference type="GO" id="GO:0004180">
    <property type="term" value="F:carboxypeptidase activity"/>
    <property type="evidence" value="ECO:0007669"/>
    <property type="project" value="UniProtKB-KW"/>
</dbReference>
<sequence length="257" mass="29329">MKKMILISLASVILLSSCGMKDAPQNSEEVNKKQPTTTEVTEKDKDKEDELTLAAAFFNEIEEVNGERIITNPDNIAVKVNQEARLPDEYRPEDLVEVDVPFMYETTDERNMLREEAAKALEQLFAAAEEEGYQLYAVSGFRPFSRQQMLYNQAVENQGKDQELVAMPGHSEHQTGLAMDVATDALTEEFGLTSEGIWVAEKAHQYGFVIRYPKGKEEITGYQYEPWHLRYVGKKVAADLVAYDYTLEEYFENVKKM</sequence>
<evidence type="ECO:0000256" key="2">
    <source>
        <dbReference type="SAM" id="SignalP"/>
    </source>
</evidence>
<dbReference type="PANTHER" id="PTHR34385:SF1">
    <property type="entry name" value="PEPTIDOGLYCAN L-ALANYL-D-GLUTAMATE ENDOPEPTIDASE CWLK"/>
    <property type="match status" value="1"/>
</dbReference>
<feature type="region of interest" description="Disordered" evidence="1">
    <location>
        <begin position="22"/>
        <end position="46"/>
    </location>
</feature>
<dbReference type="CDD" id="cd14852">
    <property type="entry name" value="LD-carboxypeptidase"/>
    <property type="match status" value="1"/>
</dbReference>
<evidence type="ECO:0000256" key="1">
    <source>
        <dbReference type="SAM" id="MobiDB-lite"/>
    </source>
</evidence>
<reference evidence="5" key="1">
    <citation type="submission" date="2016-09" db="EMBL/GenBank/DDBJ databases">
        <authorList>
            <person name="Varghese N."/>
            <person name="Submissions S."/>
        </authorList>
    </citation>
    <scope>NUCLEOTIDE SEQUENCE [LARGE SCALE GENOMIC DNA]</scope>
    <source>
        <strain evidence="5">25nlg</strain>
    </source>
</reference>
<dbReference type="GO" id="GO:0006508">
    <property type="term" value="P:proteolysis"/>
    <property type="evidence" value="ECO:0007669"/>
    <property type="project" value="InterPro"/>
</dbReference>
<dbReference type="Proteomes" id="UP000242662">
    <property type="component" value="Unassembled WGS sequence"/>
</dbReference>
<dbReference type="STRING" id="1464122.SAMN05421737_11140"/>
<evidence type="ECO:0000313" key="5">
    <source>
        <dbReference type="Proteomes" id="UP000242662"/>
    </source>
</evidence>
<dbReference type="InterPro" id="IPR052179">
    <property type="entry name" value="DD-CPase-like"/>
</dbReference>
<feature type="signal peptide" evidence="2">
    <location>
        <begin position="1"/>
        <end position="22"/>
    </location>
</feature>
<name>A0A1G6MY74_9BACI</name>
<dbReference type="PROSITE" id="PS51257">
    <property type="entry name" value="PROKAR_LIPOPROTEIN"/>
    <property type="match status" value="1"/>
</dbReference>
<gene>
    <name evidence="4" type="ORF">SAMN05421737_11140</name>
</gene>
<keyword evidence="4" id="KW-0378">Hydrolase</keyword>
<dbReference type="AlphaFoldDB" id="A0A1G6MY74"/>
<keyword evidence="5" id="KW-1185">Reference proteome</keyword>
<dbReference type="SUPFAM" id="SSF55166">
    <property type="entry name" value="Hedgehog/DD-peptidase"/>
    <property type="match status" value="1"/>
</dbReference>
<dbReference type="OrthoDB" id="9792074at2"/>
<dbReference type="InterPro" id="IPR009045">
    <property type="entry name" value="Zn_M74/Hedgehog-like"/>
</dbReference>
<accession>A0A1G6MY74</accession>
<dbReference type="Gene3D" id="3.30.1380.10">
    <property type="match status" value="1"/>
</dbReference>
<dbReference type="PANTHER" id="PTHR34385">
    <property type="entry name" value="D-ALANYL-D-ALANINE CARBOXYPEPTIDASE"/>
    <property type="match status" value="1"/>
</dbReference>
<organism evidence="4 5">
    <name type="scientific">Shouchella lonarensis</name>
    <dbReference type="NCBI Taxonomy" id="1464122"/>
    <lineage>
        <taxon>Bacteria</taxon>
        <taxon>Bacillati</taxon>
        <taxon>Bacillota</taxon>
        <taxon>Bacilli</taxon>
        <taxon>Bacillales</taxon>
        <taxon>Bacillaceae</taxon>
        <taxon>Shouchella</taxon>
    </lineage>
</organism>
<protein>
    <submittedName>
        <fullName evidence="4">D-Ala-D-Ala carboxypeptidase. Metallo peptidase. MEROPS family M15B</fullName>
    </submittedName>
</protein>
<dbReference type="InterPro" id="IPR003709">
    <property type="entry name" value="VanY-like_core_dom"/>
</dbReference>
<dbReference type="Pfam" id="PF02557">
    <property type="entry name" value="VanY"/>
    <property type="match status" value="1"/>
</dbReference>